<dbReference type="PANTHER" id="PTHR31252:SF11">
    <property type="entry name" value="DUF4419 DOMAIN-CONTAINING PROTEIN"/>
    <property type="match status" value="1"/>
</dbReference>
<gene>
    <name evidence="1" type="ORF">BT96DRAFT_927257</name>
</gene>
<evidence type="ECO:0000313" key="1">
    <source>
        <dbReference type="EMBL" id="KAE9388072.1"/>
    </source>
</evidence>
<name>A0A6A4GQM5_9AGAR</name>
<dbReference type="AlphaFoldDB" id="A0A6A4GQM5"/>
<dbReference type="InterPro" id="IPR025533">
    <property type="entry name" value="DUF4419"/>
</dbReference>
<organism evidence="1 2">
    <name type="scientific">Gymnopus androsaceus JB14</name>
    <dbReference type="NCBI Taxonomy" id="1447944"/>
    <lineage>
        <taxon>Eukaryota</taxon>
        <taxon>Fungi</taxon>
        <taxon>Dikarya</taxon>
        <taxon>Basidiomycota</taxon>
        <taxon>Agaricomycotina</taxon>
        <taxon>Agaricomycetes</taxon>
        <taxon>Agaricomycetidae</taxon>
        <taxon>Agaricales</taxon>
        <taxon>Marasmiineae</taxon>
        <taxon>Omphalotaceae</taxon>
        <taxon>Gymnopus</taxon>
    </lineage>
</organism>
<dbReference type="PANTHER" id="PTHR31252">
    <property type="entry name" value="DUF4419 DOMAIN-CONTAINING PROTEIN"/>
    <property type="match status" value="1"/>
</dbReference>
<accession>A0A6A4GQM5</accession>
<dbReference type="Pfam" id="PF14388">
    <property type="entry name" value="DUF4419"/>
    <property type="match status" value="1"/>
</dbReference>
<proteinExistence type="predicted"/>
<dbReference type="Proteomes" id="UP000799118">
    <property type="component" value="Unassembled WGS sequence"/>
</dbReference>
<reference evidence="1" key="1">
    <citation type="journal article" date="2019" name="Environ. Microbiol.">
        <title>Fungal ecological strategies reflected in gene transcription - a case study of two litter decomposers.</title>
        <authorList>
            <person name="Barbi F."/>
            <person name="Kohler A."/>
            <person name="Barry K."/>
            <person name="Baskaran P."/>
            <person name="Daum C."/>
            <person name="Fauchery L."/>
            <person name="Ihrmark K."/>
            <person name="Kuo A."/>
            <person name="LaButti K."/>
            <person name="Lipzen A."/>
            <person name="Morin E."/>
            <person name="Grigoriev I.V."/>
            <person name="Henrissat B."/>
            <person name="Lindahl B."/>
            <person name="Martin F."/>
        </authorList>
    </citation>
    <scope>NUCLEOTIDE SEQUENCE</scope>
    <source>
        <strain evidence="1">JB14</strain>
    </source>
</reference>
<keyword evidence="2" id="KW-1185">Reference proteome</keyword>
<evidence type="ECO:0000313" key="2">
    <source>
        <dbReference type="Proteomes" id="UP000799118"/>
    </source>
</evidence>
<protein>
    <submittedName>
        <fullName evidence="1">Uncharacterized protein</fullName>
    </submittedName>
</protein>
<dbReference type="EMBL" id="ML769763">
    <property type="protein sequence ID" value="KAE9388072.1"/>
    <property type="molecule type" value="Genomic_DNA"/>
</dbReference>
<sequence length="127" mass="14174">MPVTFYPSSKELTPHVAVQSSTASTLLDIHFSASRSQKLSEELLQSSLDHALSDGVVVHQNNGLVNTLLKAYSAHHAVSIRPDDVWITILTQFSFFVNANAEELRDKFVAHKVRNILWFMQLAIATL</sequence>